<evidence type="ECO:0000313" key="3">
    <source>
        <dbReference type="Proteomes" id="UP001589609"/>
    </source>
</evidence>
<name>A0ABV5WEM7_9BACI</name>
<protein>
    <submittedName>
        <fullName evidence="2">Hydrolase</fullName>
    </submittedName>
</protein>
<accession>A0ABV5WEM7</accession>
<keyword evidence="2" id="KW-0378">Hydrolase</keyword>
<gene>
    <name evidence="2" type="ORF">ACFFMS_11395</name>
</gene>
<reference evidence="2 3" key="1">
    <citation type="submission" date="2024-09" db="EMBL/GenBank/DDBJ databases">
        <authorList>
            <person name="Sun Q."/>
            <person name="Mori K."/>
        </authorList>
    </citation>
    <scope>NUCLEOTIDE SEQUENCE [LARGE SCALE GENOMIC DNA]</scope>
    <source>
        <strain evidence="2 3">JCM 11201</strain>
    </source>
</reference>
<dbReference type="Proteomes" id="UP001589609">
    <property type="component" value="Unassembled WGS sequence"/>
</dbReference>
<dbReference type="GO" id="GO:0016787">
    <property type="term" value="F:hydrolase activity"/>
    <property type="evidence" value="ECO:0007669"/>
    <property type="project" value="UniProtKB-KW"/>
</dbReference>
<comment type="caution">
    <text evidence="2">The sequence shown here is derived from an EMBL/GenBank/DDBJ whole genome shotgun (WGS) entry which is preliminary data.</text>
</comment>
<keyword evidence="3" id="KW-1185">Reference proteome</keyword>
<proteinExistence type="predicted"/>
<evidence type="ECO:0000256" key="1">
    <source>
        <dbReference type="SAM" id="MobiDB-lite"/>
    </source>
</evidence>
<evidence type="ECO:0000313" key="2">
    <source>
        <dbReference type="EMBL" id="MFB9759059.1"/>
    </source>
</evidence>
<feature type="region of interest" description="Disordered" evidence="1">
    <location>
        <begin position="1"/>
        <end position="21"/>
    </location>
</feature>
<dbReference type="EMBL" id="JBHMAF010000055">
    <property type="protein sequence ID" value="MFB9759059.1"/>
    <property type="molecule type" value="Genomic_DNA"/>
</dbReference>
<feature type="compositionally biased region" description="Low complexity" evidence="1">
    <location>
        <begin position="1"/>
        <end position="19"/>
    </location>
</feature>
<dbReference type="RefSeq" id="WP_379949346.1">
    <property type="nucleotide sequence ID" value="NZ_JBHMAF010000055.1"/>
</dbReference>
<organism evidence="2 3">
    <name type="scientific">Ectobacillus funiculus</name>
    <dbReference type="NCBI Taxonomy" id="137993"/>
    <lineage>
        <taxon>Bacteria</taxon>
        <taxon>Bacillati</taxon>
        <taxon>Bacillota</taxon>
        <taxon>Bacilli</taxon>
        <taxon>Bacillales</taxon>
        <taxon>Bacillaceae</taxon>
        <taxon>Ectobacillus</taxon>
    </lineage>
</organism>
<sequence>MYNNNSWGSQNSTSSGSSSRCNKCACNVLRNLDRGTEVDVFLSGGRVLEDVVFLNFNNNTCCARFRDEEEEPGTIIFVDCRDIQALRIE</sequence>